<evidence type="ECO:0000313" key="1">
    <source>
        <dbReference type="EMBL" id="WVY89634.1"/>
    </source>
</evidence>
<keyword evidence="2" id="KW-1185">Reference proteome</keyword>
<dbReference type="EMBL" id="CP144690">
    <property type="protein sequence ID" value="WVY89634.1"/>
    <property type="molecule type" value="Genomic_DNA"/>
</dbReference>
<name>A0AAQ3MEH5_VIGMU</name>
<accession>A0AAQ3MEH5</accession>
<sequence>MANQLGWQTGVIGYVTIHFSVSCGSNLKPLFRTCLVQSPFTKIHHNWIELLPISKLEESCATLIASKVDKIETTRSRVGTRVKKHLLAMTLREIDHTSSCSW</sequence>
<organism evidence="1 2">
    <name type="scientific">Vigna mungo</name>
    <name type="common">Black gram</name>
    <name type="synonym">Phaseolus mungo</name>
    <dbReference type="NCBI Taxonomy" id="3915"/>
    <lineage>
        <taxon>Eukaryota</taxon>
        <taxon>Viridiplantae</taxon>
        <taxon>Streptophyta</taxon>
        <taxon>Embryophyta</taxon>
        <taxon>Tracheophyta</taxon>
        <taxon>Spermatophyta</taxon>
        <taxon>Magnoliopsida</taxon>
        <taxon>eudicotyledons</taxon>
        <taxon>Gunneridae</taxon>
        <taxon>Pentapetalae</taxon>
        <taxon>rosids</taxon>
        <taxon>fabids</taxon>
        <taxon>Fabales</taxon>
        <taxon>Fabaceae</taxon>
        <taxon>Papilionoideae</taxon>
        <taxon>50 kb inversion clade</taxon>
        <taxon>NPAAA clade</taxon>
        <taxon>indigoferoid/millettioid clade</taxon>
        <taxon>Phaseoleae</taxon>
        <taxon>Vigna</taxon>
    </lineage>
</organism>
<dbReference type="AlphaFoldDB" id="A0AAQ3MEH5"/>
<reference evidence="1 2" key="1">
    <citation type="journal article" date="2023" name="Life. Sci Alliance">
        <title>Evolutionary insights into 3D genome organization and epigenetic landscape of Vigna mungo.</title>
        <authorList>
            <person name="Junaid A."/>
            <person name="Singh B."/>
            <person name="Bhatia S."/>
        </authorList>
    </citation>
    <scope>NUCLEOTIDE SEQUENCE [LARGE SCALE GENOMIC DNA]</scope>
    <source>
        <strain evidence="1">Urdbean</strain>
    </source>
</reference>
<dbReference type="Proteomes" id="UP001374535">
    <property type="component" value="Chromosome 11"/>
</dbReference>
<evidence type="ECO:0000313" key="2">
    <source>
        <dbReference type="Proteomes" id="UP001374535"/>
    </source>
</evidence>
<gene>
    <name evidence="1" type="ORF">V8G54_035148</name>
</gene>
<proteinExistence type="predicted"/>
<protein>
    <submittedName>
        <fullName evidence="1">Uncharacterized protein</fullName>
    </submittedName>
</protein>